<dbReference type="Proteomes" id="UP000664382">
    <property type="component" value="Unassembled WGS sequence"/>
</dbReference>
<feature type="transmembrane region" description="Helical" evidence="2">
    <location>
        <begin position="43"/>
        <end position="61"/>
    </location>
</feature>
<proteinExistence type="predicted"/>
<dbReference type="AlphaFoldDB" id="A0A939MKW9"/>
<sequence>MTGTQRPPVVVAELGRPETPAETAARKAENSRLYRQRKTVNNLVFSLIVTVALSIVIVLVVPRGTDTWSRHAVDVPAAASAAAASASRTLVAPEVPEGWLAKQAEVRSAPSGDIRYWYIGYTTANGAYAAVVQAFTETAAPVDDTWIAQQLEAQTPTGAERIGGLDWTVYDHPERNPDEANMIFGLETRVGDEAVLVYGTDAPGELRALAAEVSDRLDASAPAGADEAEAEAEETP</sequence>
<feature type="region of interest" description="Disordered" evidence="1">
    <location>
        <begin position="217"/>
        <end position="236"/>
    </location>
</feature>
<evidence type="ECO:0000313" key="4">
    <source>
        <dbReference type="Proteomes" id="UP000664382"/>
    </source>
</evidence>
<accession>A0A939MKW9</accession>
<gene>
    <name evidence="3" type="ORF">J4H92_01940</name>
</gene>
<reference evidence="3" key="1">
    <citation type="submission" date="2021-03" db="EMBL/GenBank/DDBJ databases">
        <title>Leucobacter chromiisoli sp. nov., isolated from chromium-containing soil of chemical plant.</title>
        <authorList>
            <person name="Xu Z."/>
        </authorList>
    </citation>
    <scope>NUCLEOTIDE SEQUENCE</scope>
    <source>
        <strain evidence="3">S27</strain>
    </source>
</reference>
<keyword evidence="4" id="KW-1185">Reference proteome</keyword>
<keyword evidence="2" id="KW-0472">Membrane</keyword>
<organism evidence="3 4">
    <name type="scientific">Leucobacter weissii</name>
    <dbReference type="NCBI Taxonomy" id="1983706"/>
    <lineage>
        <taxon>Bacteria</taxon>
        <taxon>Bacillati</taxon>
        <taxon>Actinomycetota</taxon>
        <taxon>Actinomycetes</taxon>
        <taxon>Micrococcales</taxon>
        <taxon>Microbacteriaceae</taxon>
        <taxon>Leucobacter</taxon>
    </lineage>
</organism>
<dbReference type="EMBL" id="JAGDYM010000003">
    <property type="protein sequence ID" value="MBO1900707.1"/>
    <property type="molecule type" value="Genomic_DNA"/>
</dbReference>
<protein>
    <submittedName>
        <fullName evidence="3">DUF4245 domain-containing protein</fullName>
    </submittedName>
</protein>
<feature type="compositionally biased region" description="Acidic residues" evidence="1">
    <location>
        <begin position="226"/>
        <end position="236"/>
    </location>
</feature>
<evidence type="ECO:0000256" key="1">
    <source>
        <dbReference type="SAM" id="MobiDB-lite"/>
    </source>
</evidence>
<keyword evidence="2" id="KW-1133">Transmembrane helix</keyword>
<evidence type="ECO:0000256" key="2">
    <source>
        <dbReference type="SAM" id="Phobius"/>
    </source>
</evidence>
<comment type="caution">
    <text evidence="3">The sequence shown here is derived from an EMBL/GenBank/DDBJ whole genome shotgun (WGS) entry which is preliminary data.</text>
</comment>
<dbReference type="InterPro" id="IPR025339">
    <property type="entry name" value="DUF4245"/>
</dbReference>
<name>A0A939MKW9_9MICO</name>
<dbReference type="Pfam" id="PF14030">
    <property type="entry name" value="DUF4245"/>
    <property type="match status" value="1"/>
</dbReference>
<dbReference type="RefSeq" id="WP_208095356.1">
    <property type="nucleotide sequence ID" value="NZ_JAGDYM010000003.1"/>
</dbReference>
<evidence type="ECO:0000313" key="3">
    <source>
        <dbReference type="EMBL" id="MBO1900707.1"/>
    </source>
</evidence>
<keyword evidence="2" id="KW-0812">Transmembrane</keyword>